<dbReference type="SUPFAM" id="SSF48150">
    <property type="entry name" value="DNA-glycosylase"/>
    <property type="match status" value="1"/>
</dbReference>
<evidence type="ECO:0000313" key="1">
    <source>
        <dbReference type="EMBL" id="OBA27758.1"/>
    </source>
</evidence>
<reference evidence="2" key="1">
    <citation type="journal article" date="2016" name="Proc. Natl. Acad. Sci. U.S.A.">
        <title>Comparative genomics of biotechnologically important yeasts.</title>
        <authorList>
            <person name="Riley R."/>
            <person name="Haridas S."/>
            <person name="Wolfe K.H."/>
            <person name="Lopes M.R."/>
            <person name="Hittinger C.T."/>
            <person name="Goeker M."/>
            <person name="Salamov A.A."/>
            <person name="Wisecaver J.H."/>
            <person name="Long T.M."/>
            <person name="Calvey C.H."/>
            <person name="Aerts A.L."/>
            <person name="Barry K.W."/>
            <person name="Choi C."/>
            <person name="Clum A."/>
            <person name="Coughlan A.Y."/>
            <person name="Deshpande S."/>
            <person name="Douglass A.P."/>
            <person name="Hanson S.J."/>
            <person name="Klenk H.-P."/>
            <person name="LaButti K.M."/>
            <person name="Lapidus A."/>
            <person name="Lindquist E.A."/>
            <person name="Lipzen A.M."/>
            <person name="Meier-Kolthoff J.P."/>
            <person name="Ohm R.A."/>
            <person name="Otillar R.P."/>
            <person name="Pangilinan J.L."/>
            <person name="Peng Y."/>
            <person name="Rokas A."/>
            <person name="Rosa C.A."/>
            <person name="Scheuner C."/>
            <person name="Sibirny A.A."/>
            <person name="Slot J.C."/>
            <person name="Stielow J.B."/>
            <person name="Sun H."/>
            <person name="Kurtzman C.P."/>
            <person name="Blackwell M."/>
            <person name="Grigoriev I.V."/>
            <person name="Jeffries T.W."/>
        </authorList>
    </citation>
    <scope>NUCLEOTIDE SEQUENCE [LARGE SCALE GENOMIC DNA]</scope>
    <source>
        <strain evidence="2">NRRL Y-1626</strain>
    </source>
</reference>
<name>A0A1B7TGD1_9ASCO</name>
<dbReference type="GO" id="GO:0006285">
    <property type="term" value="P:base-excision repair, AP site formation"/>
    <property type="evidence" value="ECO:0007669"/>
    <property type="project" value="TreeGrafter"/>
</dbReference>
<sequence>MSCNLNTLLKQDIDLTSNLIKIHYNSIRLLSTDTSHILKLFQNGQKLYFYSPDTAFVKEIEEFLTNMLQIHVDRLKLYQNISDLDKHLEKLLKPHLVSKNFESLECTIMKLPPWETLLSFICSSNNNIKRISSMCDKLCEIGGQKLDDIEIPTYGENNEFIDYQRVPIYAFPSCKDLLTKCSENILKEAKFGYRAKYIMQTLQLFDDMRKSNGFEDLSDSQFICLNISPLVKEMTYKQAKEWLVQFSGCGPKVADCVLLYSDVTLINEKEIKQEKIEEVTVETIDVVRNWNGIIPIDAHITRIAIRDFPHIIKKNQKNLELMRESLMKKFGNFGGWIQVLLFTKEIDKSIKN</sequence>
<keyword evidence="2" id="KW-1185">Reference proteome</keyword>
<dbReference type="Gene3D" id="1.10.1670.10">
    <property type="entry name" value="Helix-hairpin-Helix base-excision DNA repair enzymes (C-terminal)"/>
    <property type="match status" value="1"/>
</dbReference>
<dbReference type="InterPro" id="IPR023170">
    <property type="entry name" value="HhH_base_excis_C"/>
</dbReference>
<comment type="caution">
    <text evidence="1">The sequence shown here is derived from an EMBL/GenBank/DDBJ whole genome shotgun (WGS) entry which is preliminary data.</text>
</comment>
<organism evidence="1 2">
    <name type="scientific">Hanseniaspora valbyensis NRRL Y-1626</name>
    <dbReference type="NCBI Taxonomy" id="766949"/>
    <lineage>
        <taxon>Eukaryota</taxon>
        <taxon>Fungi</taxon>
        <taxon>Dikarya</taxon>
        <taxon>Ascomycota</taxon>
        <taxon>Saccharomycotina</taxon>
        <taxon>Saccharomycetes</taxon>
        <taxon>Saccharomycodales</taxon>
        <taxon>Saccharomycodaceae</taxon>
        <taxon>Hanseniaspora</taxon>
    </lineage>
</organism>
<proteinExistence type="predicted"/>
<dbReference type="Gene3D" id="1.10.340.30">
    <property type="entry name" value="Hypothetical protein, domain 2"/>
    <property type="match status" value="1"/>
</dbReference>
<dbReference type="Proteomes" id="UP000092321">
    <property type="component" value="Unassembled WGS sequence"/>
</dbReference>
<accession>A0A1B7TGD1</accession>
<gene>
    <name evidence="1" type="ORF">HANVADRAFT_52178</name>
</gene>
<evidence type="ECO:0000313" key="2">
    <source>
        <dbReference type="Proteomes" id="UP000092321"/>
    </source>
</evidence>
<protein>
    <submittedName>
        <fullName evidence="1">Uncharacterized protein</fullName>
    </submittedName>
</protein>
<dbReference type="PANTHER" id="PTHR10242">
    <property type="entry name" value="8-OXOGUANINE DNA GLYCOSYLASE"/>
    <property type="match status" value="1"/>
</dbReference>
<dbReference type="InterPro" id="IPR011257">
    <property type="entry name" value="DNA_glycosylase"/>
</dbReference>
<dbReference type="AlphaFoldDB" id="A0A1B7TGD1"/>
<dbReference type="EMBL" id="LXPE01000007">
    <property type="protein sequence ID" value="OBA27758.1"/>
    <property type="molecule type" value="Genomic_DNA"/>
</dbReference>
<dbReference type="PANTHER" id="PTHR10242:SF2">
    <property type="entry name" value="N-GLYCOSYLASE_DNA LYASE"/>
    <property type="match status" value="1"/>
</dbReference>
<dbReference type="OrthoDB" id="238681at2759"/>
<dbReference type="GO" id="GO:0005634">
    <property type="term" value="C:nucleus"/>
    <property type="evidence" value="ECO:0007669"/>
    <property type="project" value="TreeGrafter"/>
</dbReference>
<dbReference type="GO" id="GO:0034039">
    <property type="term" value="F:8-oxo-7,8-dihydroguanine DNA N-glycosylase activity"/>
    <property type="evidence" value="ECO:0007669"/>
    <property type="project" value="TreeGrafter"/>
</dbReference>
<dbReference type="InterPro" id="IPR052054">
    <property type="entry name" value="Oxidative_DNA_repair_enzyme"/>
</dbReference>